<dbReference type="SFLD" id="SFLDS00029">
    <property type="entry name" value="Radical_SAM"/>
    <property type="match status" value="1"/>
</dbReference>
<evidence type="ECO:0000256" key="4">
    <source>
        <dbReference type="ARBA" id="ARBA00023004"/>
    </source>
</evidence>
<keyword evidence="3" id="KW-0479">Metal-binding</keyword>
<sequence>MFNRNKNQIHVLEKIKLKPSRFNIILKKNNEEIKLYNSYTGEIIKFSNGTKEKVLNILHRREIKFEKGDKWIDLLYNKGFIVRYDTDEYKKATAQKFKLLSENRTLHLILLPNEDCNFRCIYCYEDFLKKEMKTHVKKGILNFLEKELVSYKNLNISWFGGEPLESFNVIQELSEEIKVLCNKNKVDYFADITTNGYNLDEEKFKKLIELNVSNFQITLDGNSQTHDRQRIKKDGGPTFNKIIENLVNLKNTSYEYSILLRSNISKDVSEVMYDYIDLMRDLFKDDPRFLMHFIPVLNLKGEQSSNIHLCNTKDLFPYYEYAQEQGFNFNFYKGFMEPGGSECYASNPNSYVIGSDGMVYKCTVAFNNPLNHVGDIKENGEMELYEERLSLWLSGGANEDPNCTKCYFRPACQGNACPLEPIEAEKTPCPPIKQNLKRYLNLVEEDSIYG</sequence>
<protein>
    <submittedName>
        <fullName evidence="8">SPASM domain-containing protein</fullName>
    </submittedName>
</protein>
<evidence type="ECO:0000256" key="1">
    <source>
        <dbReference type="ARBA" id="ARBA00001966"/>
    </source>
</evidence>
<dbReference type="RefSeq" id="WP_197942068.1">
    <property type="nucleotide sequence ID" value="NZ_CP065647.1"/>
</dbReference>
<evidence type="ECO:0000313" key="8">
    <source>
        <dbReference type="EMBL" id="QPR72216.1"/>
    </source>
</evidence>
<keyword evidence="5" id="KW-0411">Iron-sulfur</keyword>
<name>A0AB37GJ77_BACLI</name>
<dbReference type="EMBL" id="CP065647">
    <property type="protein sequence ID" value="QPR72216.1"/>
    <property type="molecule type" value="Genomic_DNA"/>
</dbReference>
<dbReference type="AlphaFoldDB" id="A0AB37GJ77"/>
<feature type="domain" description="Radical SAM core" evidence="7">
    <location>
        <begin position="114"/>
        <end position="252"/>
    </location>
</feature>
<proteinExistence type="inferred from homology"/>
<comment type="cofactor">
    <cofactor evidence="1">
        <name>[4Fe-4S] cluster</name>
        <dbReference type="ChEBI" id="CHEBI:49883"/>
    </cofactor>
</comment>
<dbReference type="GO" id="GO:0016491">
    <property type="term" value="F:oxidoreductase activity"/>
    <property type="evidence" value="ECO:0007669"/>
    <property type="project" value="InterPro"/>
</dbReference>
<reference evidence="8 9" key="1">
    <citation type="submission" date="2020-12" db="EMBL/GenBank/DDBJ databases">
        <title>FDA dAtabase for Regulatory Grade micrObial Sequences (FDA-ARGOS): Supporting development and validation of Infectious Disease Dx tests.</title>
        <authorList>
            <person name="Nelson B."/>
            <person name="Plummer A."/>
            <person name="Tallon L."/>
            <person name="Sadzewicz L."/>
            <person name="Zhao X."/>
            <person name="Boylan J."/>
            <person name="Ott S."/>
            <person name="Bowen H."/>
            <person name="Vavikolanu K."/>
            <person name="Mehta A."/>
            <person name="Aluvathingal J."/>
            <person name="Nadendla S."/>
            <person name="Myers T."/>
            <person name="Yan Y."/>
            <person name="Sichtig H."/>
        </authorList>
    </citation>
    <scope>NUCLEOTIDE SEQUENCE [LARGE SCALE GENOMIC DNA]</scope>
    <source>
        <strain evidence="8 9">FDAARGOS_923</strain>
    </source>
</reference>
<accession>A0AB37GJ77</accession>
<dbReference type="NCBIfam" id="TIGR04085">
    <property type="entry name" value="rSAM_more_4Fe4S"/>
    <property type="match status" value="1"/>
</dbReference>
<dbReference type="InterPro" id="IPR023885">
    <property type="entry name" value="4Fe4S-binding_SPASM_dom"/>
</dbReference>
<dbReference type="SUPFAM" id="SSF102114">
    <property type="entry name" value="Radical SAM enzymes"/>
    <property type="match status" value="1"/>
</dbReference>
<dbReference type="GO" id="GO:0046872">
    <property type="term" value="F:metal ion binding"/>
    <property type="evidence" value="ECO:0007669"/>
    <property type="project" value="UniProtKB-KW"/>
</dbReference>
<comment type="similarity">
    <text evidence="6">Belongs to the radical SAM superfamily. Anaerobic sulfatase-maturating enzyme family.</text>
</comment>
<dbReference type="Pfam" id="PF04055">
    <property type="entry name" value="Radical_SAM"/>
    <property type="match status" value="1"/>
</dbReference>
<evidence type="ECO:0000256" key="5">
    <source>
        <dbReference type="ARBA" id="ARBA00023014"/>
    </source>
</evidence>
<dbReference type="InterPro" id="IPR058240">
    <property type="entry name" value="rSAM_sf"/>
</dbReference>
<dbReference type="InterPro" id="IPR007197">
    <property type="entry name" value="rSAM"/>
</dbReference>
<dbReference type="PANTHER" id="PTHR43273:SF3">
    <property type="entry name" value="ANAEROBIC SULFATASE-MATURATING ENZYME HOMOLOG ASLB-RELATED"/>
    <property type="match status" value="1"/>
</dbReference>
<keyword evidence="4" id="KW-0408">Iron</keyword>
<evidence type="ECO:0000256" key="3">
    <source>
        <dbReference type="ARBA" id="ARBA00022723"/>
    </source>
</evidence>
<dbReference type="GO" id="GO:0051536">
    <property type="term" value="F:iron-sulfur cluster binding"/>
    <property type="evidence" value="ECO:0007669"/>
    <property type="project" value="UniProtKB-KW"/>
</dbReference>
<dbReference type="InterPro" id="IPR023867">
    <property type="entry name" value="Sulphatase_maturase_rSAM"/>
</dbReference>
<evidence type="ECO:0000313" key="9">
    <source>
        <dbReference type="Proteomes" id="UP000595038"/>
    </source>
</evidence>
<dbReference type="Proteomes" id="UP000595038">
    <property type="component" value="Chromosome"/>
</dbReference>
<dbReference type="PANTHER" id="PTHR43273">
    <property type="entry name" value="ANAEROBIC SULFATASE-MATURATING ENZYME HOMOLOG ASLB-RELATED"/>
    <property type="match status" value="1"/>
</dbReference>
<dbReference type="InterPro" id="IPR013785">
    <property type="entry name" value="Aldolase_TIM"/>
</dbReference>
<keyword evidence="2" id="KW-0949">S-adenosyl-L-methionine</keyword>
<organism evidence="8 9">
    <name type="scientific">Bacillus licheniformis</name>
    <dbReference type="NCBI Taxonomy" id="1402"/>
    <lineage>
        <taxon>Bacteria</taxon>
        <taxon>Bacillati</taxon>
        <taxon>Bacillota</taxon>
        <taxon>Bacilli</taxon>
        <taxon>Bacillales</taxon>
        <taxon>Bacillaceae</taxon>
        <taxon>Bacillus</taxon>
    </lineage>
</organism>
<dbReference type="Gene3D" id="3.20.20.70">
    <property type="entry name" value="Aldolase class I"/>
    <property type="match status" value="1"/>
</dbReference>
<evidence type="ECO:0000256" key="6">
    <source>
        <dbReference type="ARBA" id="ARBA00023601"/>
    </source>
</evidence>
<dbReference type="CDD" id="cd01335">
    <property type="entry name" value="Radical_SAM"/>
    <property type="match status" value="1"/>
</dbReference>
<evidence type="ECO:0000256" key="2">
    <source>
        <dbReference type="ARBA" id="ARBA00022691"/>
    </source>
</evidence>
<dbReference type="SFLD" id="SFLDG01067">
    <property type="entry name" value="SPASM/twitch_domain_containing"/>
    <property type="match status" value="1"/>
</dbReference>
<evidence type="ECO:0000259" key="7">
    <source>
        <dbReference type="Pfam" id="PF04055"/>
    </source>
</evidence>
<gene>
    <name evidence="8" type="ORF">I6G80_20760</name>
</gene>